<comment type="caution">
    <text evidence="6">The sequence shown here is derived from an EMBL/GenBank/DDBJ whole genome shotgun (WGS) entry which is preliminary data.</text>
</comment>
<dbReference type="InterPro" id="IPR001867">
    <property type="entry name" value="OmpR/PhoB-type_DNA-bd"/>
</dbReference>
<keyword evidence="3" id="KW-0804">Transcription</keyword>
<dbReference type="CDD" id="cd00383">
    <property type="entry name" value="trans_reg_C"/>
    <property type="match status" value="1"/>
</dbReference>
<evidence type="ECO:0000313" key="6">
    <source>
        <dbReference type="EMBL" id="MBP1047983.1"/>
    </source>
</evidence>
<dbReference type="RefSeq" id="WP_209558760.1">
    <property type="nucleotide sequence ID" value="NZ_JAEDXU010000011.1"/>
</dbReference>
<sequence>MYNIGVNQPTEDFEHTYIENLSNSKCNLIQVDSENMDAIISNLDGVFLKEDTNQNIGKICGLIMKIKEKSNPLIWVFSEEPSSIQKIIYLQMGADGAFTGEDEPEAINLIINNSLKRYYQEKQVEVIKKPAEHIHGIELIPHNLSIKFSDSTEEIALTRLEFQLMQLLCNNYLKGVSYQEIHEHIWQKPYKNNKYKVANLVFHLRSKLEKSGVEPTLIRTVRSKGYMLSEA</sequence>
<keyword evidence="1" id="KW-0805">Transcription regulation</keyword>
<dbReference type="SMART" id="SM00862">
    <property type="entry name" value="Trans_reg_C"/>
    <property type="match status" value="1"/>
</dbReference>
<evidence type="ECO:0000259" key="5">
    <source>
        <dbReference type="PROSITE" id="PS51755"/>
    </source>
</evidence>
<dbReference type="Pfam" id="PF00486">
    <property type="entry name" value="Trans_reg_C"/>
    <property type="match status" value="1"/>
</dbReference>
<feature type="domain" description="OmpR/PhoB-type" evidence="5">
    <location>
        <begin position="129"/>
        <end position="230"/>
    </location>
</feature>
<dbReference type="InterPro" id="IPR016032">
    <property type="entry name" value="Sig_transdc_resp-reg_C-effctor"/>
</dbReference>
<keyword evidence="2 4" id="KW-0238">DNA-binding</keyword>
<keyword evidence="7" id="KW-1185">Reference proteome</keyword>
<evidence type="ECO:0000256" key="4">
    <source>
        <dbReference type="PROSITE-ProRule" id="PRU01091"/>
    </source>
</evidence>
<evidence type="ECO:0000256" key="3">
    <source>
        <dbReference type="ARBA" id="ARBA00023163"/>
    </source>
</evidence>
<dbReference type="EMBL" id="JAEDXU010000011">
    <property type="protein sequence ID" value="MBP1047983.1"/>
    <property type="molecule type" value="Genomic_DNA"/>
</dbReference>
<dbReference type="SUPFAM" id="SSF46894">
    <property type="entry name" value="C-terminal effector domain of the bipartite response regulators"/>
    <property type="match status" value="1"/>
</dbReference>
<evidence type="ECO:0000256" key="2">
    <source>
        <dbReference type="ARBA" id="ARBA00023125"/>
    </source>
</evidence>
<reference evidence="6 7" key="1">
    <citation type="submission" date="2020-12" db="EMBL/GenBank/DDBJ databases">
        <title>Vagococcus allomyrinae sp. nov. and Enterococcus lavae sp. nov., isolated from the larvae of Allomyrina dichotoma.</title>
        <authorList>
            <person name="Lee S.D."/>
        </authorList>
    </citation>
    <scope>NUCLEOTIDE SEQUENCE [LARGE SCALE GENOMIC DNA]</scope>
    <source>
        <strain evidence="6 7">BWM-S5</strain>
    </source>
</reference>
<proteinExistence type="predicted"/>
<protein>
    <submittedName>
        <fullName evidence="6">Winged helix-turn-helix domain-containing protein</fullName>
    </submittedName>
</protein>
<organism evidence="6 7">
    <name type="scientific">Enterococcus larvae</name>
    <dbReference type="NCBI Taxonomy" id="2794352"/>
    <lineage>
        <taxon>Bacteria</taxon>
        <taxon>Bacillati</taxon>
        <taxon>Bacillota</taxon>
        <taxon>Bacilli</taxon>
        <taxon>Lactobacillales</taxon>
        <taxon>Enterococcaceae</taxon>
        <taxon>Enterococcus</taxon>
    </lineage>
</organism>
<feature type="DNA-binding region" description="OmpR/PhoB-type" evidence="4">
    <location>
        <begin position="129"/>
        <end position="230"/>
    </location>
</feature>
<name>A0ABS4CNA6_9ENTE</name>
<dbReference type="InterPro" id="IPR036388">
    <property type="entry name" value="WH-like_DNA-bd_sf"/>
</dbReference>
<dbReference type="Gene3D" id="1.10.10.10">
    <property type="entry name" value="Winged helix-like DNA-binding domain superfamily/Winged helix DNA-binding domain"/>
    <property type="match status" value="1"/>
</dbReference>
<dbReference type="Proteomes" id="UP000673375">
    <property type="component" value="Unassembled WGS sequence"/>
</dbReference>
<dbReference type="PROSITE" id="PS51755">
    <property type="entry name" value="OMPR_PHOB"/>
    <property type="match status" value="1"/>
</dbReference>
<gene>
    <name evidence="6" type="ORF">I6N96_16960</name>
</gene>
<accession>A0ABS4CNA6</accession>
<evidence type="ECO:0000313" key="7">
    <source>
        <dbReference type="Proteomes" id="UP000673375"/>
    </source>
</evidence>
<evidence type="ECO:0000256" key="1">
    <source>
        <dbReference type="ARBA" id="ARBA00023015"/>
    </source>
</evidence>